<gene>
    <name evidence="2" type="ORF">SMD11_3149</name>
</gene>
<dbReference type="RefSeq" id="WP_087927022.1">
    <property type="nucleotide sequence ID" value="NZ_CP021744.1"/>
</dbReference>
<name>A0A1Z2L3A8_9ACTN</name>
<feature type="transmembrane region" description="Helical" evidence="1">
    <location>
        <begin position="6"/>
        <end position="24"/>
    </location>
</feature>
<accession>A0A1Z2L3A8</accession>
<organism evidence="2 3">
    <name type="scientific">Streptomyces albireticuli</name>
    <dbReference type="NCBI Taxonomy" id="1940"/>
    <lineage>
        <taxon>Bacteria</taxon>
        <taxon>Bacillati</taxon>
        <taxon>Actinomycetota</taxon>
        <taxon>Actinomycetes</taxon>
        <taxon>Kitasatosporales</taxon>
        <taxon>Streptomycetaceae</taxon>
        <taxon>Streptomyces</taxon>
    </lineage>
</organism>
<keyword evidence="1" id="KW-0472">Membrane</keyword>
<dbReference type="AlphaFoldDB" id="A0A1Z2L3A8"/>
<evidence type="ECO:0000313" key="3">
    <source>
        <dbReference type="Proteomes" id="UP000195755"/>
    </source>
</evidence>
<evidence type="ECO:0000313" key="2">
    <source>
        <dbReference type="EMBL" id="ARZ68792.1"/>
    </source>
</evidence>
<evidence type="ECO:0008006" key="4">
    <source>
        <dbReference type="Google" id="ProtNLM"/>
    </source>
</evidence>
<dbReference type="Proteomes" id="UP000195755">
    <property type="component" value="Chromosome"/>
</dbReference>
<dbReference type="KEGG" id="salj:SMD11_3149"/>
<dbReference type="EMBL" id="CP021744">
    <property type="protein sequence ID" value="ARZ68792.1"/>
    <property type="molecule type" value="Genomic_DNA"/>
</dbReference>
<proteinExistence type="predicted"/>
<feature type="transmembrane region" description="Helical" evidence="1">
    <location>
        <begin position="106"/>
        <end position="131"/>
    </location>
</feature>
<sequence length="133" mass="13914">MLLVLGGVLFIASAPIAVMTLVFGRQDRRLRKKGVTGTAVCTERIHRDSSTPVYVSCRFSPGGSREVDATVVSPRPAPRVGESFTVVYDPADPAVAQSEDGLRHPFASVVTVCSTGVLVAGLLLGGAGALYEL</sequence>
<keyword evidence="1" id="KW-1133">Transmembrane helix</keyword>
<evidence type="ECO:0000256" key="1">
    <source>
        <dbReference type="SAM" id="Phobius"/>
    </source>
</evidence>
<reference evidence="2 3" key="1">
    <citation type="submission" date="2017-06" db="EMBL/GenBank/DDBJ databases">
        <title>Streptomyces albireticuli Genome sequencing and assembly.</title>
        <authorList>
            <person name="Wang Y."/>
            <person name="Du B."/>
            <person name="Ding Y."/>
            <person name="Liu H."/>
            <person name="Hou Q."/>
            <person name="Liu K."/>
            <person name="Yao L."/>
            <person name="Wang C."/>
        </authorList>
    </citation>
    <scope>NUCLEOTIDE SEQUENCE [LARGE SCALE GENOMIC DNA]</scope>
    <source>
        <strain evidence="2 3">MDJK11</strain>
    </source>
</reference>
<keyword evidence="1" id="KW-0812">Transmembrane</keyword>
<protein>
    <recommendedName>
        <fullName evidence="4">DUF3592 domain-containing protein</fullName>
    </recommendedName>
</protein>